<protein>
    <submittedName>
        <fullName evidence="3">Guanylate cyclase domain-containing protein</fullName>
    </submittedName>
</protein>
<proteinExistence type="predicted"/>
<keyword evidence="2" id="KW-1133">Transmembrane helix</keyword>
<dbReference type="AlphaFoldDB" id="A0A183EQE3"/>
<evidence type="ECO:0000256" key="1">
    <source>
        <dbReference type="SAM" id="MobiDB-lite"/>
    </source>
</evidence>
<sequence length="196" mass="21311">LEELETMMPLCSSTPAGSPETTGPMILAKGVAAAGAERNEQLKKHEPDIPSTSDQTATAVTTGQKAGPVAIRRTTTVAASTAKIFFSLLLFWLLLAAVAIALFEHDSPWRNTIPALDSVRHALYEPLRLEQKLASTILPLLEEQRRCHTVILDLSAMSKAVLLSPRSACQLLSGHQLDSMMWDVKRTRSVLSPDGR</sequence>
<feature type="compositionally biased region" description="Polar residues" evidence="1">
    <location>
        <begin position="50"/>
        <end position="61"/>
    </location>
</feature>
<feature type="region of interest" description="Disordered" evidence="1">
    <location>
        <begin position="1"/>
        <end position="22"/>
    </location>
</feature>
<feature type="transmembrane region" description="Helical" evidence="2">
    <location>
        <begin position="84"/>
        <end position="103"/>
    </location>
</feature>
<organism evidence="3">
    <name type="scientific">Gongylonema pulchrum</name>
    <dbReference type="NCBI Taxonomy" id="637853"/>
    <lineage>
        <taxon>Eukaryota</taxon>
        <taxon>Metazoa</taxon>
        <taxon>Ecdysozoa</taxon>
        <taxon>Nematoda</taxon>
        <taxon>Chromadorea</taxon>
        <taxon>Rhabditida</taxon>
        <taxon>Spirurina</taxon>
        <taxon>Spiruromorpha</taxon>
        <taxon>Spiruroidea</taxon>
        <taxon>Gongylonematidae</taxon>
        <taxon>Gongylonema</taxon>
    </lineage>
</organism>
<feature type="compositionally biased region" description="Basic and acidic residues" evidence="1">
    <location>
        <begin position="37"/>
        <end position="48"/>
    </location>
</feature>
<reference evidence="3" key="1">
    <citation type="submission" date="2016-06" db="UniProtKB">
        <authorList>
            <consortium name="WormBaseParasite"/>
        </authorList>
    </citation>
    <scope>IDENTIFICATION</scope>
</reference>
<evidence type="ECO:0000256" key="2">
    <source>
        <dbReference type="SAM" id="Phobius"/>
    </source>
</evidence>
<name>A0A183EQE3_9BILA</name>
<feature type="region of interest" description="Disordered" evidence="1">
    <location>
        <begin position="37"/>
        <end position="61"/>
    </location>
</feature>
<accession>A0A183EQE3</accession>
<keyword evidence="2" id="KW-0472">Membrane</keyword>
<dbReference type="WBParaSite" id="GPUH_0002321301-mRNA-1">
    <property type="protein sequence ID" value="GPUH_0002321301-mRNA-1"/>
    <property type="gene ID" value="GPUH_0002321301"/>
</dbReference>
<evidence type="ECO:0000313" key="3">
    <source>
        <dbReference type="WBParaSite" id="GPUH_0002321301-mRNA-1"/>
    </source>
</evidence>
<feature type="compositionally biased region" description="Polar residues" evidence="1">
    <location>
        <begin position="11"/>
        <end position="21"/>
    </location>
</feature>
<keyword evidence="2" id="KW-0812">Transmembrane</keyword>